<dbReference type="Pfam" id="PF00201">
    <property type="entry name" value="UDPGT"/>
    <property type="match status" value="1"/>
</dbReference>
<evidence type="ECO:0000256" key="2">
    <source>
        <dbReference type="ARBA" id="ARBA00022679"/>
    </source>
</evidence>
<accession>A0AAQ3JST0</accession>
<keyword evidence="4" id="KW-1185">Reference proteome</keyword>
<proteinExistence type="inferred from homology"/>
<dbReference type="InterPro" id="IPR002213">
    <property type="entry name" value="UDP_glucos_trans"/>
</dbReference>
<dbReference type="AlphaFoldDB" id="A0AAQ3JST0"/>
<dbReference type="PANTHER" id="PTHR48047">
    <property type="entry name" value="GLYCOSYLTRANSFERASE"/>
    <property type="match status" value="1"/>
</dbReference>
<organism evidence="3 4">
    <name type="scientific">Canna indica</name>
    <name type="common">Indian-shot</name>
    <dbReference type="NCBI Taxonomy" id="4628"/>
    <lineage>
        <taxon>Eukaryota</taxon>
        <taxon>Viridiplantae</taxon>
        <taxon>Streptophyta</taxon>
        <taxon>Embryophyta</taxon>
        <taxon>Tracheophyta</taxon>
        <taxon>Spermatophyta</taxon>
        <taxon>Magnoliopsida</taxon>
        <taxon>Liliopsida</taxon>
        <taxon>Zingiberales</taxon>
        <taxon>Cannaceae</taxon>
        <taxon>Canna</taxon>
    </lineage>
</organism>
<evidence type="ECO:0000313" key="4">
    <source>
        <dbReference type="Proteomes" id="UP001327560"/>
    </source>
</evidence>
<dbReference type="SUPFAM" id="SSF53756">
    <property type="entry name" value="UDP-Glycosyltransferase/glycogen phosphorylase"/>
    <property type="match status" value="1"/>
</dbReference>
<sequence length="465" mass="49573">MTTTLGDLHLLVFPFPAQGHLIPLLDLAHYLSLRQPRLSLTVVVTPANVPLLHHFLAATPSASPLVLPISSPSSLAPGVEHVRLLPSPSSFAALIRALSSLRPALLSWARSCPLPPSAIISDFFLGWTHYLAADIGVPRVVFYSSGAFGVSALDFLWHHMPSASTPSSPVPLDSLPSAPVFPYSHLPAIFRRYIAGESDWEFARESFLANSASWGGAINTFDALEGDYLAHLRRSYGHDRIWAVGPIHTTGAPGNRGGRSSIPAEEVLPWLDSCPPRSVVYICFGSQYVPTSAQGATIAAALETSGVRFVWAIGAGVVPEGFVGEKGMVILGWAPQAAILRHDAVASFVTHCGWNSVLEATAAGVVMLAWPMEAEQFVNACLLVEGARVAVRVGYGTAEGMPAAEKLAQALADSVAEGGEWSEVKLRAAELRRRAAEAVAEGGSSYRDFEEFVEQVAELGKKATK</sequence>
<dbReference type="GO" id="GO:0035251">
    <property type="term" value="F:UDP-glucosyltransferase activity"/>
    <property type="evidence" value="ECO:0007669"/>
    <property type="project" value="TreeGrafter"/>
</dbReference>
<gene>
    <name evidence="3" type="ORF">Cni_G02823</name>
</gene>
<name>A0AAQ3JST0_9LILI</name>
<dbReference type="PANTHER" id="PTHR48047:SF28">
    <property type="entry name" value="F11M15.8 PROTEIN"/>
    <property type="match status" value="1"/>
</dbReference>
<reference evidence="3 4" key="1">
    <citation type="submission" date="2023-10" db="EMBL/GenBank/DDBJ databases">
        <title>Chromosome-scale genome assembly provides insights into flower coloration mechanisms of Canna indica.</title>
        <authorList>
            <person name="Li C."/>
        </authorList>
    </citation>
    <scope>NUCLEOTIDE SEQUENCE [LARGE SCALE GENOMIC DNA]</scope>
    <source>
        <tissue evidence="3">Flower</tissue>
    </source>
</reference>
<dbReference type="CDD" id="cd03784">
    <property type="entry name" value="GT1_Gtf-like"/>
    <property type="match status" value="1"/>
</dbReference>
<comment type="similarity">
    <text evidence="1">Belongs to the UDP-glycosyltransferase family.</text>
</comment>
<evidence type="ECO:0000313" key="3">
    <source>
        <dbReference type="EMBL" id="WOK94121.1"/>
    </source>
</evidence>
<dbReference type="Gene3D" id="3.40.50.2000">
    <property type="entry name" value="Glycogen Phosphorylase B"/>
    <property type="match status" value="2"/>
</dbReference>
<evidence type="ECO:0000256" key="1">
    <source>
        <dbReference type="ARBA" id="ARBA00009995"/>
    </source>
</evidence>
<dbReference type="EMBL" id="CP136890">
    <property type="protein sequence ID" value="WOK94121.1"/>
    <property type="molecule type" value="Genomic_DNA"/>
</dbReference>
<dbReference type="FunFam" id="3.40.50.2000:FF:000056">
    <property type="entry name" value="Glycosyltransferase"/>
    <property type="match status" value="1"/>
</dbReference>
<dbReference type="Proteomes" id="UP001327560">
    <property type="component" value="Chromosome 1"/>
</dbReference>
<keyword evidence="2" id="KW-0808">Transferase</keyword>
<protein>
    <submittedName>
        <fullName evidence="3">UDP-glycosyltransferase 89B1-like</fullName>
    </submittedName>
</protein>